<feature type="domain" description="Maltose/galactoside acetyltransferase" evidence="7">
    <location>
        <begin position="6"/>
        <end position="60"/>
    </location>
</feature>
<dbReference type="PROSITE" id="PS00101">
    <property type="entry name" value="HEXAPEP_TRANSFERASES"/>
    <property type="match status" value="1"/>
</dbReference>
<dbReference type="SMART" id="SM01266">
    <property type="entry name" value="Mac"/>
    <property type="match status" value="1"/>
</dbReference>
<sequence length="185" mass="19956">MPPSEREKMLADQPYRSSDPELVQARQRARLLTARFNASSPLDPEQRHAILRELLGGVGTGVWIEPPFQCDYGANIHLGRGVYLNFNCVILDCNRVEVGANCKFGPGVQIYTAYHPLDPTERASGLEMAAPIRIGENAWIGGGVIIGPGIEIGADTVVGAGSVVTRDLPARVVAVGNPCRVIREL</sequence>
<accession>A0ABX1TS95</accession>
<dbReference type="InterPro" id="IPR018357">
    <property type="entry name" value="Hexapep_transf_CS"/>
</dbReference>
<evidence type="ECO:0000256" key="2">
    <source>
        <dbReference type="ARBA" id="ARBA00022679"/>
    </source>
</evidence>
<name>A0ABX1TS95_9GAMM</name>
<dbReference type="InterPro" id="IPR011004">
    <property type="entry name" value="Trimer_LpxA-like_sf"/>
</dbReference>
<protein>
    <recommendedName>
        <fullName evidence="5">Acetyltransferase</fullName>
        <ecNumber evidence="5">2.3.1.-</ecNumber>
    </recommendedName>
</protein>
<evidence type="ECO:0000256" key="3">
    <source>
        <dbReference type="ARBA" id="ARBA00022737"/>
    </source>
</evidence>
<dbReference type="InterPro" id="IPR039369">
    <property type="entry name" value="LacA-like"/>
</dbReference>
<dbReference type="PANTHER" id="PTHR43017:SF1">
    <property type="entry name" value="ACETYLTRANSFERASE YJL218W-RELATED"/>
    <property type="match status" value="1"/>
</dbReference>
<evidence type="ECO:0000256" key="5">
    <source>
        <dbReference type="RuleBase" id="RU367021"/>
    </source>
</evidence>
<feature type="compositionally biased region" description="Basic and acidic residues" evidence="6">
    <location>
        <begin position="1"/>
        <end position="10"/>
    </location>
</feature>
<dbReference type="InterPro" id="IPR001451">
    <property type="entry name" value="Hexapep"/>
</dbReference>
<dbReference type="Pfam" id="PF12464">
    <property type="entry name" value="Mac"/>
    <property type="match status" value="1"/>
</dbReference>
<dbReference type="CDD" id="cd03357">
    <property type="entry name" value="LbH_MAT_GAT"/>
    <property type="match status" value="1"/>
</dbReference>
<organism evidence="8 9">
    <name type="scientific">Candidatus Competibacter phosphatis</name>
    <dbReference type="NCBI Taxonomy" id="221280"/>
    <lineage>
        <taxon>Bacteria</taxon>
        <taxon>Pseudomonadati</taxon>
        <taxon>Pseudomonadota</taxon>
        <taxon>Gammaproteobacteria</taxon>
        <taxon>Candidatus Competibacteraceae</taxon>
        <taxon>Candidatus Competibacter</taxon>
    </lineage>
</organism>
<dbReference type="PANTHER" id="PTHR43017">
    <property type="entry name" value="GALACTOSIDE O-ACETYLTRANSFERASE"/>
    <property type="match status" value="1"/>
</dbReference>
<evidence type="ECO:0000313" key="8">
    <source>
        <dbReference type="EMBL" id="NMQ20796.1"/>
    </source>
</evidence>
<dbReference type="SUPFAM" id="SSF51161">
    <property type="entry name" value="Trimeric LpxA-like enzymes"/>
    <property type="match status" value="1"/>
</dbReference>
<keyword evidence="9" id="KW-1185">Reference proteome</keyword>
<dbReference type="RefSeq" id="WP_169250064.1">
    <property type="nucleotide sequence ID" value="NZ_SPMZ01000063.1"/>
</dbReference>
<comment type="caution">
    <text evidence="8">The sequence shown here is derived from an EMBL/GenBank/DDBJ whole genome shotgun (WGS) entry which is preliminary data.</text>
</comment>
<keyword evidence="3" id="KW-0677">Repeat</keyword>
<evidence type="ECO:0000313" key="9">
    <source>
        <dbReference type="Proteomes" id="UP000760480"/>
    </source>
</evidence>
<dbReference type="InterPro" id="IPR024688">
    <property type="entry name" value="Mac_dom"/>
</dbReference>
<evidence type="ECO:0000256" key="4">
    <source>
        <dbReference type="ARBA" id="ARBA00023315"/>
    </source>
</evidence>
<keyword evidence="4 5" id="KW-0012">Acyltransferase</keyword>
<proteinExistence type="inferred from homology"/>
<gene>
    <name evidence="8" type="ORF">E4P82_17305</name>
</gene>
<comment type="similarity">
    <text evidence="1 5">Belongs to the transferase hexapeptide repeat family.</text>
</comment>
<dbReference type="EMBL" id="SPMZ01000063">
    <property type="protein sequence ID" value="NMQ20796.1"/>
    <property type="molecule type" value="Genomic_DNA"/>
</dbReference>
<dbReference type="Pfam" id="PF00132">
    <property type="entry name" value="Hexapep"/>
    <property type="match status" value="1"/>
</dbReference>
<reference evidence="8 9" key="1">
    <citation type="submission" date="2019-03" db="EMBL/GenBank/DDBJ databases">
        <title>Metabolic reconstructions from genomes of highly enriched 'Candidatus Accumulibacter' and 'Candidatus Competibacter' bioreactor populations.</title>
        <authorList>
            <person name="Annavajhala M.K."/>
            <person name="Welles L."/>
            <person name="Abbas B."/>
            <person name="Sorokin D."/>
            <person name="Park H."/>
            <person name="Van Loosdrecht M."/>
            <person name="Chandran K."/>
        </authorList>
    </citation>
    <scope>NUCLEOTIDE SEQUENCE [LARGE SCALE GENOMIC DNA]</scope>
    <source>
        <strain evidence="8 9">SBR_G</strain>
    </source>
</reference>
<dbReference type="Gene3D" id="2.160.10.10">
    <property type="entry name" value="Hexapeptide repeat proteins"/>
    <property type="match status" value="1"/>
</dbReference>
<dbReference type="Proteomes" id="UP000760480">
    <property type="component" value="Unassembled WGS sequence"/>
</dbReference>
<evidence type="ECO:0000256" key="6">
    <source>
        <dbReference type="SAM" id="MobiDB-lite"/>
    </source>
</evidence>
<dbReference type="EC" id="2.3.1.-" evidence="5"/>
<keyword evidence="2 5" id="KW-0808">Transferase</keyword>
<evidence type="ECO:0000259" key="7">
    <source>
        <dbReference type="SMART" id="SM01266"/>
    </source>
</evidence>
<evidence type="ECO:0000256" key="1">
    <source>
        <dbReference type="ARBA" id="ARBA00007274"/>
    </source>
</evidence>
<feature type="region of interest" description="Disordered" evidence="6">
    <location>
        <begin position="1"/>
        <end position="20"/>
    </location>
</feature>